<organism evidence="3 4">
    <name type="scientific">Actinocrispum wychmicini</name>
    <dbReference type="NCBI Taxonomy" id="1213861"/>
    <lineage>
        <taxon>Bacteria</taxon>
        <taxon>Bacillati</taxon>
        <taxon>Actinomycetota</taxon>
        <taxon>Actinomycetes</taxon>
        <taxon>Pseudonocardiales</taxon>
        <taxon>Pseudonocardiaceae</taxon>
        <taxon>Actinocrispum</taxon>
    </lineage>
</organism>
<dbReference type="RefSeq" id="WP_132115159.1">
    <property type="nucleotide sequence ID" value="NZ_SLWS01000002.1"/>
</dbReference>
<keyword evidence="2" id="KW-1133">Transmembrane helix</keyword>
<evidence type="ECO:0000313" key="4">
    <source>
        <dbReference type="Proteomes" id="UP000295680"/>
    </source>
</evidence>
<comment type="caution">
    <text evidence="3">The sequence shown here is derived from an EMBL/GenBank/DDBJ whole genome shotgun (WGS) entry which is preliminary data.</text>
</comment>
<dbReference type="OrthoDB" id="8479889at2"/>
<evidence type="ECO:0000313" key="3">
    <source>
        <dbReference type="EMBL" id="TCO62998.1"/>
    </source>
</evidence>
<gene>
    <name evidence="3" type="ORF">EV192_1021142</name>
</gene>
<feature type="transmembrane region" description="Helical" evidence="2">
    <location>
        <begin position="69"/>
        <end position="87"/>
    </location>
</feature>
<dbReference type="Pfam" id="PF13829">
    <property type="entry name" value="DUF4191"/>
    <property type="match status" value="1"/>
</dbReference>
<keyword evidence="4" id="KW-1185">Reference proteome</keyword>
<evidence type="ECO:0000256" key="1">
    <source>
        <dbReference type="SAM" id="MobiDB-lite"/>
    </source>
</evidence>
<sequence length="243" mass="26566">MAGKQDKEATAAAKAEKKAASKAKRSQIWQAFKMQRKDDPWLIPWMAGVLVVVAGAVFLLGLIFDIQWMALPVGIMFGVLGAVIVFGRRVQKNVYAKADGQPGAAAWALENIRRGGWRVTPTVAATTQLDAVHRVLGRPGVILVAEGAPHRVKALLAQEKKRIARVVGDTPIYDITIGNEENQVQLSKLQAKMMKLPRNLGPKQVDALEKRLSALASRGAAMPKGPLPQGAKMRNIQRTMRRR</sequence>
<dbReference type="AlphaFoldDB" id="A0A4R2JZX3"/>
<feature type="region of interest" description="Disordered" evidence="1">
    <location>
        <begin position="220"/>
        <end position="243"/>
    </location>
</feature>
<dbReference type="Proteomes" id="UP000295680">
    <property type="component" value="Unassembled WGS sequence"/>
</dbReference>
<protein>
    <submittedName>
        <fullName evidence="3">Uncharacterized protein DUF4191</fullName>
    </submittedName>
</protein>
<keyword evidence="2" id="KW-0812">Transmembrane</keyword>
<dbReference type="EMBL" id="SLWS01000002">
    <property type="protein sequence ID" value="TCO62998.1"/>
    <property type="molecule type" value="Genomic_DNA"/>
</dbReference>
<evidence type="ECO:0000256" key="2">
    <source>
        <dbReference type="SAM" id="Phobius"/>
    </source>
</evidence>
<reference evidence="3 4" key="1">
    <citation type="submission" date="2019-03" db="EMBL/GenBank/DDBJ databases">
        <title>Genomic Encyclopedia of Type Strains, Phase IV (KMG-IV): sequencing the most valuable type-strain genomes for metagenomic binning, comparative biology and taxonomic classification.</title>
        <authorList>
            <person name="Goeker M."/>
        </authorList>
    </citation>
    <scope>NUCLEOTIDE SEQUENCE [LARGE SCALE GENOMIC DNA]</scope>
    <source>
        <strain evidence="3 4">DSM 45934</strain>
    </source>
</reference>
<feature type="transmembrane region" description="Helical" evidence="2">
    <location>
        <begin position="42"/>
        <end position="63"/>
    </location>
</feature>
<proteinExistence type="predicted"/>
<dbReference type="InterPro" id="IPR025445">
    <property type="entry name" value="DUF4191"/>
</dbReference>
<name>A0A4R2JZX3_9PSEU</name>
<keyword evidence="2" id="KW-0472">Membrane</keyword>
<accession>A0A4R2JZX3</accession>